<proteinExistence type="inferred from homology"/>
<dbReference type="InterPro" id="IPR013325">
    <property type="entry name" value="RNA_pol_sigma_r2"/>
</dbReference>
<dbReference type="PANTHER" id="PTHR43133">
    <property type="entry name" value="RNA POLYMERASE ECF-TYPE SIGMA FACTO"/>
    <property type="match status" value="1"/>
</dbReference>
<dbReference type="Gene3D" id="1.10.10.10">
    <property type="entry name" value="Winged helix-like DNA-binding domain superfamily/Winged helix DNA-binding domain"/>
    <property type="match status" value="1"/>
</dbReference>
<feature type="domain" description="RNA polymerase sigma factor 70 region 4 type 2" evidence="7">
    <location>
        <begin position="158"/>
        <end position="210"/>
    </location>
</feature>
<comment type="similarity">
    <text evidence="1">Belongs to the sigma-70 factor family. ECF subfamily.</text>
</comment>
<accession>A0A511HIE3</accession>
<keyword evidence="3" id="KW-0731">Sigma factor</keyword>
<sequence length="221" mass="24722">MQWADGRAVDPGVNALALDDAPGTLAHAIGMLMADEAPPLPWKADVQAARRGDPSAFEALVRSVQRPVYGLALRLLQSEAEAAEVAQEALLRAYQNLHRYDDARPFDLWVLAITRNLCLDLLRRRTKVRTEELEPMKEVLPSGEASQEEGAIAREERQSLEEAMATLSVEDREVLALYYVQKRTTKEIAQIMGCAPGTIMARLFRAREKLRKKMTAEEAPR</sequence>
<dbReference type="SUPFAM" id="SSF88946">
    <property type="entry name" value="Sigma2 domain of RNA polymerase sigma factors"/>
    <property type="match status" value="1"/>
</dbReference>
<evidence type="ECO:0000259" key="6">
    <source>
        <dbReference type="Pfam" id="PF04542"/>
    </source>
</evidence>
<dbReference type="InterPro" id="IPR014284">
    <property type="entry name" value="RNA_pol_sigma-70_dom"/>
</dbReference>
<dbReference type="InterPro" id="IPR039425">
    <property type="entry name" value="RNA_pol_sigma-70-like"/>
</dbReference>
<evidence type="ECO:0000256" key="4">
    <source>
        <dbReference type="ARBA" id="ARBA00023125"/>
    </source>
</evidence>
<evidence type="ECO:0000313" key="8">
    <source>
        <dbReference type="EMBL" id="GEL73343.1"/>
    </source>
</evidence>
<keyword evidence="2" id="KW-0805">Transcription regulation</keyword>
<comment type="caution">
    <text evidence="8">The sequence shown here is derived from an EMBL/GenBank/DDBJ whole genome shotgun (WGS) entry which is preliminary data.</text>
</comment>
<reference evidence="8 9" key="1">
    <citation type="submission" date="2019-07" db="EMBL/GenBank/DDBJ databases">
        <title>Whole genome shotgun sequence of Myxococcus virescens NBRC 100334.</title>
        <authorList>
            <person name="Hosoyama A."/>
            <person name="Uohara A."/>
            <person name="Ohji S."/>
            <person name="Ichikawa N."/>
        </authorList>
    </citation>
    <scope>NUCLEOTIDE SEQUENCE [LARGE SCALE GENOMIC DNA]</scope>
    <source>
        <strain evidence="8 9">NBRC 100334</strain>
    </source>
</reference>
<dbReference type="Pfam" id="PF04542">
    <property type="entry name" value="Sigma70_r2"/>
    <property type="match status" value="1"/>
</dbReference>
<dbReference type="Gene3D" id="1.10.1740.10">
    <property type="match status" value="1"/>
</dbReference>
<dbReference type="EMBL" id="BJVY01000033">
    <property type="protein sequence ID" value="GEL73343.1"/>
    <property type="molecule type" value="Genomic_DNA"/>
</dbReference>
<evidence type="ECO:0000256" key="5">
    <source>
        <dbReference type="ARBA" id="ARBA00023163"/>
    </source>
</evidence>
<dbReference type="CDD" id="cd06171">
    <property type="entry name" value="Sigma70_r4"/>
    <property type="match status" value="1"/>
</dbReference>
<evidence type="ECO:0000256" key="3">
    <source>
        <dbReference type="ARBA" id="ARBA00023082"/>
    </source>
</evidence>
<organism evidence="8 9">
    <name type="scientific">Myxococcus virescens</name>
    <dbReference type="NCBI Taxonomy" id="83456"/>
    <lineage>
        <taxon>Bacteria</taxon>
        <taxon>Pseudomonadati</taxon>
        <taxon>Myxococcota</taxon>
        <taxon>Myxococcia</taxon>
        <taxon>Myxococcales</taxon>
        <taxon>Cystobacterineae</taxon>
        <taxon>Myxococcaceae</taxon>
        <taxon>Myxococcus</taxon>
    </lineage>
</organism>
<dbReference type="InterPro" id="IPR007627">
    <property type="entry name" value="RNA_pol_sigma70_r2"/>
</dbReference>
<dbReference type="GO" id="GO:0003677">
    <property type="term" value="F:DNA binding"/>
    <property type="evidence" value="ECO:0007669"/>
    <property type="project" value="UniProtKB-KW"/>
</dbReference>
<evidence type="ECO:0000313" key="9">
    <source>
        <dbReference type="Proteomes" id="UP000321224"/>
    </source>
</evidence>
<dbReference type="Proteomes" id="UP000321224">
    <property type="component" value="Unassembled WGS sequence"/>
</dbReference>
<dbReference type="AlphaFoldDB" id="A0A511HIE3"/>
<dbReference type="SUPFAM" id="SSF88659">
    <property type="entry name" value="Sigma3 and sigma4 domains of RNA polymerase sigma factors"/>
    <property type="match status" value="1"/>
</dbReference>
<dbReference type="NCBIfam" id="TIGR02937">
    <property type="entry name" value="sigma70-ECF"/>
    <property type="match status" value="1"/>
</dbReference>
<dbReference type="PANTHER" id="PTHR43133:SF8">
    <property type="entry name" value="RNA POLYMERASE SIGMA FACTOR HI_1459-RELATED"/>
    <property type="match status" value="1"/>
</dbReference>
<keyword evidence="4" id="KW-0238">DNA-binding</keyword>
<feature type="domain" description="RNA polymerase sigma-70 region 2" evidence="6">
    <location>
        <begin position="60"/>
        <end position="127"/>
    </location>
</feature>
<evidence type="ECO:0000256" key="1">
    <source>
        <dbReference type="ARBA" id="ARBA00010641"/>
    </source>
</evidence>
<protein>
    <submittedName>
        <fullName evidence="8">Sigma-24 (FecI-like protein)</fullName>
    </submittedName>
</protein>
<keyword evidence="5" id="KW-0804">Transcription</keyword>
<gene>
    <name evidence="8" type="ORF">MVI01_51270</name>
</gene>
<dbReference type="InterPro" id="IPR013249">
    <property type="entry name" value="RNA_pol_sigma70_r4_t2"/>
</dbReference>
<name>A0A511HIE3_9BACT</name>
<dbReference type="GO" id="GO:0006352">
    <property type="term" value="P:DNA-templated transcription initiation"/>
    <property type="evidence" value="ECO:0007669"/>
    <property type="project" value="InterPro"/>
</dbReference>
<dbReference type="InterPro" id="IPR013324">
    <property type="entry name" value="RNA_pol_sigma_r3/r4-like"/>
</dbReference>
<dbReference type="Pfam" id="PF08281">
    <property type="entry name" value="Sigma70_r4_2"/>
    <property type="match status" value="1"/>
</dbReference>
<dbReference type="GO" id="GO:0016987">
    <property type="term" value="F:sigma factor activity"/>
    <property type="evidence" value="ECO:0007669"/>
    <property type="project" value="UniProtKB-KW"/>
</dbReference>
<evidence type="ECO:0000256" key="2">
    <source>
        <dbReference type="ARBA" id="ARBA00023015"/>
    </source>
</evidence>
<dbReference type="InterPro" id="IPR036388">
    <property type="entry name" value="WH-like_DNA-bd_sf"/>
</dbReference>
<evidence type="ECO:0000259" key="7">
    <source>
        <dbReference type="Pfam" id="PF08281"/>
    </source>
</evidence>